<evidence type="ECO:0000313" key="2">
    <source>
        <dbReference type="Proteomes" id="UP001162131"/>
    </source>
</evidence>
<keyword evidence="2" id="KW-1185">Reference proteome</keyword>
<organism evidence="1 2">
    <name type="scientific">Blepharisma stoltei</name>
    <dbReference type="NCBI Taxonomy" id="1481888"/>
    <lineage>
        <taxon>Eukaryota</taxon>
        <taxon>Sar</taxon>
        <taxon>Alveolata</taxon>
        <taxon>Ciliophora</taxon>
        <taxon>Postciliodesmatophora</taxon>
        <taxon>Heterotrichea</taxon>
        <taxon>Heterotrichida</taxon>
        <taxon>Blepharismidae</taxon>
        <taxon>Blepharisma</taxon>
    </lineage>
</organism>
<protein>
    <submittedName>
        <fullName evidence="1">Uncharacterized protein</fullName>
    </submittedName>
</protein>
<evidence type="ECO:0000313" key="1">
    <source>
        <dbReference type="EMBL" id="CAG9330793.1"/>
    </source>
</evidence>
<dbReference type="Proteomes" id="UP001162131">
    <property type="component" value="Unassembled WGS sequence"/>
</dbReference>
<sequence>MDYKNKMEIKKPSLYRLYSVKYENQITARRQQMLMRIALRNSLYSIASNEHLFEVLNRVANVLHLEDIELCELAILLESCKISCSFTCEEIVIFTAYIVKANFTTKIGLYERKLARAYKGFHLKYSNFVNLNPSFKSFSTFEVVKKFKELTEGAVVPKRKADELEENLEVIMITGYKRKEPSFNEKDEYAVSEHLKKMKFEFFEGEELEDLIC</sequence>
<accession>A0AAU9K582</accession>
<proteinExistence type="predicted"/>
<reference evidence="1" key="1">
    <citation type="submission" date="2021-09" db="EMBL/GenBank/DDBJ databases">
        <authorList>
            <consortium name="AG Swart"/>
            <person name="Singh M."/>
            <person name="Singh A."/>
            <person name="Seah K."/>
            <person name="Emmerich C."/>
        </authorList>
    </citation>
    <scope>NUCLEOTIDE SEQUENCE</scope>
    <source>
        <strain evidence="1">ATCC30299</strain>
    </source>
</reference>
<gene>
    <name evidence="1" type="ORF">BSTOLATCC_MIC52207</name>
</gene>
<dbReference type="EMBL" id="CAJZBQ010000052">
    <property type="protein sequence ID" value="CAG9330793.1"/>
    <property type="molecule type" value="Genomic_DNA"/>
</dbReference>
<name>A0AAU9K582_9CILI</name>
<dbReference type="AlphaFoldDB" id="A0AAU9K582"/>
<comment type="caution">
    <text evidence="1">The sequence shown here is derived from an EMBL/GenBank/DDBJ whole genome shotgun (WGS) entry which is preliminary data.</text>
</comment>